<dbReference type="InterPro" id="IPR016024">
    <property type="entry name" value="ARM-type_fold"/>
</dbReference>
<name>A0A402DTE5_9CELL</name>
<comment type="caution">
    <text evidence="3">The sequence shown here is derived from an EMBL/GenBank/DDBJ whole genome shotgun (WGS) entry which is preliminary data.</text>
</comment>
<dbReference type="AlphaFoldDB" id="A0A402DTE5"/>
<evidence type="ECO:0000259" key="2">
    <source>
        <dbReference type="Pfam" id="PF13569"/>
    </source>
</evidence>
<dbReference type="InterPro" id="IPR025406">
    <property type="entry name" value="DUF4132"/>
</dbReference>
<dbReference type="Proteomes" id="UP000289954">
    <property type="component" value="Unassembled WGS sequence"/>
</dbReference>
<protein>
    <recommendedName>
        <fullName evidence="2">DUF4132 domain-containing protein</fullName>
    </recommendedName>
</protein>
<dbReference type="OrthoDB" id="9763697at2"/>
<dbReference type="SUPFAM" id="SSF48371">
    <property type="entry name" value="ARM repeat"/>
    <property type="match status" value="1"/>
</dbReference>
<feature type="compositionally biased region" description="Basic and acidic residues" evidence="1">
    <location>
        <begin position="554"/>
        <end position="568"/>
    </location>
</feature>
<evidence type="ECO:0000313" key="3">
    <source>
        <dbReference type="EMBL" id="GCE77411.1"/>
    </source>
</evidence>
<evidence type="ECO:0000313" key="4">
    <source>
        <dbReference type="Proteomes" id="UP000289954"/>
    </source>
</evidence>
<dbReference type="InterPro" id="IPR011989">
    <property type="entry name" value="ARM-like"/>
</dbReference>
<dbReference type="Gene3D" id="1.25.10.10">
    <property type="entry name" value="Leucine-rich Repeat Variant"/>
    <property type="match status" value="1"/>
</dbReference>
<feature type="region of interest" description="Disordered" evidence="1">
    <location>
        <begin position="554"/>
        <end position="573"/>
    </location>
</feature>
<sequence>MALFGWVRREQDGGPRREWVGALRKVVAHLDGDEAVVDYVLTGQDPAALRRVPVQSWYSMGSRESHPQAAALRTLYAGARDVDAAVLRRWGQVLDRVHGAAQWGLVLGPVAGCRWHELMLVQADASTRASSPLPLTFDDLVRIAAVDGATPADLLTAVLTVQVPQGHVHGRSRAALVRMPGFGDALTAHRELVSAALTVRDVDGRLAALDLVGLTLTDEALVDLVEPLAVGATASSAQVRGAAQAVLDRTGTAAVPPLRAIARSGRPDARARALDLLAELPDEYDWAVATAEADRAESVRSMPARWEADRAAAAAGVPDVLPDAPPPTRWGLPRANAEATARAVVEALAADVKEANRRSVAYARGQGGKPHQAPVPGEAEVAVLAKLLTSTRPPVPSSARLRPHNPWSIGQALATTASRGGVDATSAVALLVAAGLADQRSTLVTVLQTVHARTGEPDLLALQQMLDEAGLDGRETVWTACVTGWTSGLARGWPDEQVWPFVARNLGWILEQGRTDGSSVQTATYFRMLATLPTPPARLVDHLYDLALRGRKTDREPAQRALDGDPQRAQRASAALLDGRSETRLVAAQWLAEIGDPAAVPALRTAWGKEKQDVVRGALLDALVAAGEDAETYLDPAATTATAEAYVAKGLPAPLAWVAWDAVPDVRWASSGESVPRAVVQWLCGTAVKARSPEPNAILRHYAAAFEPESRRRLAHHLLQTWLNEDVRPIPADEAERSARQTAAGSHRWLTAPGSQYEGLSVDELFARLLPAALRTPAGSAIASKGLLAVVAACGGRDVVAPTERFLREWFGQRAAQGKALIAMLAWVDDPAAVQLVLSVGSRFRTKSFQEEAVRQAQALADRKGWTVDELADRTVPTAGFDDDGVLELSYGPRTFTARLLPDLTVELRDPDGTVVKALPAPRRTDDADLAADAKKAFAAARKDVKAIASLQQRRLYEALCTERSWSVQDWDRYLLRHPVLGLAVRRLVWVATVDDREDHAPLVFRPLDDGSLTDVDDEPVELPEGARVRLAHDSVLDPGTVARWVEHLADYEVTPLFPQLGRGVHALPADAAGRRELDDFTGHVLEAFALRGRALRLGWTRGGTVDGGWFLTYDKRFPTLGVVARIEFTGNSLPEENRTVALQTLSFHRTGPDGQGEVGLTLGEVPAVLVSECWHDLRVIAAEGTGFDPDWEKKTAGY</sequence>
<accession>A0A402DTE5</accession>
<gene>
    <name evidence="3" type="ORF">CBZ_24670</name>
</gene>
<keyword evidence="4" id="KW-1185">Reference proteome</keyword>
<evidence type="ECO:0000256" key="1">
    <source>
        <dbReference type="SAM" id="MobiDB-lite"/>
    </source>
</evidence>
<proteinExistence type="predicted"/>
<feature type="domain" description="DUF4132" evidence="2">
    <location>
        <begin position="913"/>
        <end position="1100"/>
    </location>
</feature>
<dbReference type="Pfam" id="PF13569">
    <property type="entry name" value="DUF4132"/>
    <property type="match status" value="1"/>
</dbReference>
<dbReference type="EMBL" id="BIMR01000207">
    <property type="protein sequence ID" value="GCE77411.1"/>
    <property type="molecule type" value="Genomic_DNA"/>
</dbReference>
<organism evidence="3 4">
    <name type="scientific">Cellulomonas biazotea</name>
    <dbReference type="NCBI Taxonomy" id="1709"/>
    <lineage>
        <taxon>Bacteria</taxon>
        <taxon>Bacillati</taxon>
        <taxon>Actinomycetota</taxon>
        <taxon>Actinomycetes</taxon>
        <taxon>Micrococcales</taxon>
        <taxon>Cellulomonadaceae</taxon>
        <taxon>Cellulomonas</taxon>
    </lineage>
</organism>
<reference evidence="3 4" key="1">
    <citation type="submission" date="2019-01" db="EMBL/GenBank/DDBJ databases">
        <title>Draft genome sequence of Cellulomonas takizawaensis strain TKZ-21.</title>
        <authorList>
            <person name="Yamamura H."/>
            <person name="Hayashi T."/>
            <person name="Hamada M."/>
            <person name="Serisawa Y."/>
            <person name="Matsuyama K."/>
            <person name="Nakagawa Y."/>
            <person name="Otoguro M."/>
            <person name="Yanagida F."/>
            <person name="Hayakawa M."/>
        </authorList>
    </citation>
    <scope>NUCLEOTIDE SEQUENCE [LARGE SCALE GENOMIC DNA]</scope>
    <source>
        <strain evidence="3 4">NBRC12680</strain>
    </source>
</reference>
<dbReference type="RefSeq" id="WP_130782019.1">
    <property type="nucleotide sequence ID" value="NZ_BIMR01000207.1"/>
</dbReference>